<accession>A0A7S1G286</accession>
<protein>
    <recommendedName>
        <fullName evidence="3">SnoaL-like domain-containing protein</fullName>
    </recommendedName>
</protein>
<dbReference type="EMBL" id="HBFS01001335">
    <property type="protein sequence ID" value="CAD8907694.1"/>
    <property type="molecule type" value="Transcribed_RNA"/>
</dbReference>
<evidence type="ECO:0000256" key="1">
    <source>
        <dbReference type="SAM" id="SignalP"/>
    </source>
</evidence>
<keyword evidence="1" id="KW-0732">Signal</keyword>
<gene>
    <name evidence="2" type="ORF">BSP0115_LOCUS890</name>
</gene>
<reference evidence="2" key="1">
    <citation type="submission" date="2021-01" db="EMBL/GenBank/DDBJ databases">
        <authorList>
            <person name="Corre E."/>
            <person name="Pelletier E."/>
            <person name="Niang G."/>
            <person name="Scheremetjew M."/>
            <person name="Finn R."/>
            <person name="Kale V."/>
            <person name="Holt S."/>
            <person name="Cochrane G."/>
            <person name="Meng A."/>
            <person name="Brown T."/>
            <person name="Cohen L."/>
        </authorList>
    </citation>
    <scope>NUCLEOTIDE SEQUENCE</scope>
    <source>
        <strain evidence="2">Ms1</strain>
    </source>
</reference>
<name>A0A7S1G286_9STRA</name>
<feature type="signal peptide" evidence="1">
    <location>
        <begin position="1"/>
        <end position="31"/>
    </location>
</feature>
<dbReference type="AlphaFoldDB" id="A0A7S1G286"/>
<feature type="chain" id="PRO_5031008404" description="SnoaL-like domain-containing protein" evidence="1">
    <location>
        <begin position="32"/>
        <end position="416"/>
    </location>
</feature>
<evidence type="ECO:0000313" key="2">
    <source>
        <dbReference type="EMBL" id="CAD8907694.1"/>
    </source>
</evidence>
<organism evidence="2">
    <name type="scientific">Bicosoecida sp. CB-2014</name>
    <dbReference type="NCBI Taxonomy" id="1486930"/>
    <lineage>
        <taxon>Eukaryota</taxon>
        <taxon>Sar</taxon>
        <taxon>Stramenopiles</taxon>
        <taxon>Bigyra</taxon>
        <taxon>Opalozoa</taxon>
        <taxon>Bicosoecida</taxon>
    </lineage>
</organism>
<proteinExistence type="predicted"/>
<sequence length="416" mass="43641">MDAARGRAAAVALPLCLAVVAALAGAPSAAAYECGAQQAIVDEYLFAAFAHGNLSHAMKYTTNDDSFYFHWMSTTAELEKVGFAHTLSGANALFTFFGAVLSDVSSFSFGPLPDPSVTQTPIPGMETLAALCDDGAAPAFVVKRWFEHSTSLLPGSKGVVDNAENVAIYEFNPDGTKIATVFVWVDIGKYIDAFGEQYDARRLQQALAAGGARAPAMTNPPAEPLRPTPSVAAASTPALHGSNALGCPAALRSVEAFTSALAAYYKAGVTSSAPVWDAISQYVAPGFSYSFMASTEKLASHGLPHTMDSPDAINRYFSGLRGRLTGVKQTHPPAGIPTLPTDGTVELLGVRCDVPGKHQQVVTARHITGVVGMNLIDTEILTVFDLTLDGGAITAVREYGETAAWLAAFSSPFDVQ</sequence>
<evidence type="ECO:0008006" key="3">
    <source>
        <dbReference type="Google" id="ProtNLM"/>
    </source>
</evidence>